<dbReference type="InterPro" id="IPR007493">
    <property type="entry name" value="DUF538"/>
</dbReference>
<dbReference type="AlphaFoldDB" id="A0AAV9A436"/>
<keyword evidence="1" id="KW-0472">Membrane</keyword>
<name>A0AAV9A436_ACOGR</name>
<feature type="transmembrane region" description="Helical" evidence="1">
    <location>
        <begin position="29"/>
        <end position="49"/>
    </location>
</feature>
<protein>
    <submittedName>
        <fullName evidence="2">Uncharacterized protein</fullName>
    </submittedName>
</protein>
<sequence>MSLQIIYTEQYIIQAKLIYKYPILRPPHLINHTFITLLFSYIFIIYTLMASQAIDSHRANAEVIHGDLPCKKRIAELLEELCLPKGLFPLDDIEEFGYDRSSGFMWLTHTKKKDHVFKKIKQTVSYATEVTAFIENRRMKKMIGVKTREMLLWLTITEVYIEDPSSGKITFKTGTGLSESFPTSAFELE</sequence>
<dbReference type="PANTHER" id="PTHR31676">
    <property type="entry name" value="T31J12.3 PROTEIN-RELATED"/>
    <property type="match status" value="1"/>
</dbReference>
<dbReference type="Proteomes" id="UP001179952">
    <property type="component" value="Unassembled WGS sequence"/>
</dbReference>
<evidence type="ECO:0000256" key="1">
    <source>
        <dbReference type="SAM" id="Phobius"/>
    </source>
</evidence>
<dbReference type="EMBL" id="JAUJYN010000013">
    <property type="protein sequence ID" value="KAK1258928.1"/>
    <property type="molecule type" value="Genomic_DNA"/>
</dbReference>
<proteinExistence type="predicted"/>
<keyword evidence="1" id="KW-0812">Transmembrane</keyword>
<reference evidence="2" key="1">
    <citation type="journal article" date="2023" name="Nat. Commun.">
        <title>Diploid and tetraploid genomes of Acorus and the evolution of monocots.</title>
        <authorList>
            <person name="Ma L."/>
            <person name="Liu K.W."/>
            <person name="Li Z."/>
            <person name="Hsiao Y.Y."/>
            <person name="Qi Y."/>
            <person name="Fu T."/>
            <person name="Tang G.D."/>
            <person name="Zhang D."/>
            <person name="Sun W.H."/>
            <person name="Liu D.K."/>
            <person name="Li Y."/>
            <person name="Chen G.Z."/>
            <person name="Liu X.D."/>
            <person name="Liao X.Y."/>
            <person name="Jiang Y.T."/>
            <person name="Yu X."/>
            <person name="Hao Y."/>
            <person name="Huang J."/>
            <person name="Zhao X.W."/>
            <person name="Ke S."/>
            <person name="Chen Y.Y."/>
            <person name="Wu W.L."/>
            <person name="Hsu J.L."/>
            <person name="Lin Y.F."/>
            <person name="Huang M.D."/>
            <person name="Li C.Y."/>
            <person name="Huang L."/>
            <person name="Wang Z.W."/>
            <person name="Zhao X."/>
            <person name="Zhong W.Y."/>
            <person name="Peng D.H."/>
            <person name="Ahmad S."/>
            <person name="Lan S."/>
            <person name="Zhang J.S."/>
            <person name="Tsai W.C."/>
            <person name="Van de Peer Y."/>
            <person name="Liu Z.J."/>
        </authorList>
    </citation>
    <scope>NUCLEOTIDE SEQUENCE</scope>
    <source>
        <strain evidence="2">SCP</strain>
    </source>
</reference>
<accession>A0AAV9A436</accession>
<evidence type="ECO:0000313" key="3">
    <source>
        <dbReference type="Proteomes" id="UP001179952"/>
    </source>
</evidence>
<dbReference type="InterPro" id="IPR036758">
    <property type="entry name" value="At5g01610-like"/>
</dbReference>
<comment type="caution">
    <text evidence="2">The sequence shown here is derived from an EMBL/GenBank/DDBJ whole genome shotgun (WGS) entry which is preliminary data.</text>
</comment>
<keyword evidence="3" id="KW-1185">Reference proteome</keyword>
<organism evidence="2 3">
    <name type="scientific">Acorus gramineus</name>
    <name type="common">Dwarf sweet flag</name>
    <dbReference type="NCBI Taxonomy" id="55184"/>
    <lineage>
        <taxon>Eukaryota</taxon>
        <taxon>Viridiplantae</taxon>
        <taxon>Streptophyta</taxon>
        <taxon>Embryophyta</taxon>
        <taxon>Tracheophyta</taxon>
        <taxon>Spermatophyta</taxon>
        <taxon>Magnoliopsida</taxon>
        <taxon>Liliopsida</taxon>
        <taxon>Acoraceae</taxon>
        <taxon>Acorus</taxon>
    </lineage>
</organism>
<evidence type="ECO:0000313" key="2">
    <source>
        <dbReference type="EMBL" id="KAK1258928.1"/>
    </source>
</evidence>
<gene>
    <name evidence="2" type="ORF">QJS04_geneDACA018680</name>
</gene>
<dbReference type="Gene3D" id="2.30.240.10">
    <property type="entry name" value="At5g01610-like"/>
    <property type="match status" value="1"/>
</dbReference>
<reference evidence="2" key="2">
    <citation type="submission" date="2023-06" db="EMBL/GenBank/DDBJ databases">
        <authorList>
            <person name="Ma L."/>
            <person name="Liu K.-W."/>
            <person name="Li Z."/>
            <person name="Hsiao Y.-Y."/>
            <person name="Qi Y."/>
            <person name="Fu T."/>
            <person name="Tang G."/>
            <person name="Zhang D."/>
            <person name="Sun W.-H."/>
            <person name="Liu D.-K."/>
            <person name="Li Y."/>
            <person name="Chen G.-Z."/>
            <person name="Liu X.-D."/>
            <person name="Liao X.-Y."/>
            <person name="Jiang Y.-T."/>
            <person name="Yu X."/>
            <person name="Hao Y."/>
            <person name="Huang J."/>
            <person name="Zhao X.-W."/>
            <person name="Ke S."/>
            <person name="Chen Y.-Y."/>
            <person name="Wu W.-L."/>
            <person name="Hsu J.-L."/>
            <person name="Lin Y.-F."/>
            <person name="Huang M.-D."/>
            <person name="Li C.-Y."/>
            <person name="Huang L."/>
            <person name="Wang Z.-W."/>
            <person name="Zhao X."/>
            <person name="Zhong W.-Y."/>
            <person name="Peng D.-H."/>
            <person name="Ahmad S."/>
            <person name="Lan S."/>
            <person name="Zhang J.-S."/>
            <person name="Tsai W.-C."/>
            <person name="Van De Peer Y."/>
            <person name="Liu Z.-J."/>
        </authorList>
    </citation>
    <scope>NUCLEOTIDE SEQUENCE</scope>
    <source>
        <strain evidence="2">SCP</strain>
        <tissue evidence="2">Leaves</tissue>
    </source>
</reference>
<dbReference type="PANTHER" id="PTHR31676:SF191">
    <property type="entry name" value="OS07G0120650 PROTEIN"/>
    <property type="match status" value="1"/>
</dbReference>
<dbReference type="Pfam" id="PF04398">
    <property type="entry name" value="DUF538"/>
    <property type="match status" value="1"/>
</dbReference>
<keyword evidence="1" id="KW-1133">Transmembrane helix</keyword>
<dbReference type="SUPFAM" id="SSF141562">
    <property type="entry name" value="At5g01610-like"/>
    <property type="match status" value="1"/>
</dbReference>